<comment type="caution">
    <text evidence="5">The sequence shown here is derived from an EMBL/GenBank/DDBJ whole genome shotgun (WGS) entry which is preliminary data.</text>
</comment>
<dbReference type="EMBL" id="BEXT01000001">
    <property type="protein sequence ID" value="GBC61620.1"/>
    <property type="molecule type" value="Genomic_DNA"/>
</dbReference>
<dbReference type="Proteomes" id="UP000288096">
    <property type="component" value="Unassembled WGS sequence"/>
</dbReference>
<reference evidence="6" key="2">
    <citation type="submission" date="2019-01" db="EMBL/GenBank/DDBJ databases">
        <title>Genome sequence of Desulfonema ishimotonii strain Tokyo 01.</title>
        <authorList>
            <person name="Fukui M."/>
        </authorList>
    </citation>
    <scope>NUCLEOTIDE SEQUENCE [LARGE SCALE GENOMIC DNA]</scope>
    <source>
        <strain evidence="6">Tokyo 01</strain>
    </source>
</reference>
<organism evidence="5 6">
    <name type="scientific">Desulfonema ishimotonii</name>
    <dbReference type="NCBI Taxonomy" id="45657"/>
    <lineage>
        <taxon>Bacteria</taxon>
        <taxon>Pseudomonadati</taxon>
        <taxon>Thermodesulfobacteriota</taxon>
        <taxon>Desulfobacteria</taxon>
        <taxon>Desulfobacterales</taxon>
        <taxon>Desulfococcaceae</taxon>
        <taxon>Desulfonema</taxon>
    </lineage>
</organism>
<reference evidence="6" key="1">
    <citation type="submission" date="2017-11" db="EMBL/GenBank/DDBJ databases">
        <authorList>
            <person name="Watanabe M."/>
            <person name="Kojima H."/>
        </authorList>
    </citation>
    <scope>NUCLEOTIDE SEQUENCE [LARGE SCALE GENOMIC DNA]</scope>
    <source>
        <strain evidence="6">Tokyo 01</strain>
    </source>
</reference>
<keyword evidence="1" id="KW-0805">Transcription regulation</keyword>
<keyword evidence="6" id="KW-1185">Reference proteome</keyword>
<dbReference type="Gene3D" id="1.10.10.10">
    <property type="entry name" value="Winged helix-like DNA-binding domain superfamily/Winged helix DNA-binding domain"/>
    <property type="match status" value="1"/>
</dbReference>
<feature type="domain" description="HTH arsR-type" evidence="4">
    <location>
        <begin position="6"/>
        <end position="100"/>
    </location>
</feature>
<dbReference type="CDD" id="cd00090">
    <property type="entry name" value="HTH_ARSR"/>
    <property type="match status" value="1"/>
</dbReference>
<dbReference type="InterPro" id="IPR051011">
    <property type="entry name" value="Metal_resp_trans_reg"/>
</dbReference>
<keyword evidence="3" id="KW-0804">Transcription</keyword>
<dbReference type="InterPro" id="IPR011991">
    <property type="entry name" value="ArsR-like_HTH"/>
</dbReference>
<dbReference type="InterPro" id="IPR001845">
    <property type="entry name" value="HTH_ArsR_DNA-bd_dom"/>
</dbReference>
<sequence length="112" mass="12743">MEENIIKKEVKSNLAELFRIMGDNSRLSVLLCLSERSRNVSEIVRELGLKQSLVSHHLKVLRQYGLISAQRKSPFILYSASETKLWQLISLAMEVVEQARSELNSEKGGQDV</sequence>
<evidence type="ECO:0000313" key="5">
    <source>
        <dbReference type="EMBL" id="GBC61620.1"/>
    </source>
</evidence>
<dbReference type="PANTHER" id="PTHR43132">
    <property type="entry name" value="ARSENICAL RESISTANCE OPERON REPRESSOR ARSR-RELATED"/>
    <property type="match status" value="1"/>
</dbReference>
<dbReference type="PANTHER" id="PTHR43132:SF2">
    <property type="entry name" value="ARSENICAL RESISTANCE OPERON REPRESSOR ARSR-RELATED"/>
    <property type="match status" value="1"/>
</dbReference>
<dbReference type="PRINTS" id="PR00778">
    <property type="entry name" value="HTHARSR"/>
</dbReference>
<dbReference type="Pfam" id="PF01022">
    <property type="entry name" value="HTH_5"/>
    <property type="match status" value="1"/>
</dbReference>
<gene>
    <name evidence="5" type="ORF">DENIS_2582</name>
</gene>
<dbReference type="GO" id="GO:0003700">
    <property type="term" value="F:DNA-binding transcription factor activity"/>
    <property type="evidence" value="ECO:0007669"/>
    <property type="project" value="InterPro"/>
</dbReference>
<dbReference type="GO" id="GO:0003677">
    <property type="term" value="F:DNA binding"/>
    <property type="evidence" value="ECO:0007669"/>
    <property type="project" value="UniProtKB-KW"/>
</dbReference>
<dbReference type="AlphaFoldDB" id="A0A401FXC6"/>
<evidence type="ECO:0000259" key="4">
    <source>
        <dbReference type="PROSITE" id="PS50987"/>
    </source>
</evidence>
<evidence type="ECO:0000313" key="6">
    <source>
        <dbReference type="Proteomes" id="UP000288096"/>
    </source>
</evidence>
<evidence type="ECO:0000256" key="3">
    <source>
        <dbReference type="ARBA" id="ARBA00023163"/>
    </source>
</evidence>
<dbReference type="InterPro" id="IPR036388">
    <property type="entry name" value="WH-like_DNA-bd_sf"/>
</dbReference>
<name>A0A401FXC6_9BACT</name>
<dbReference type="NCBIfam" id="NF033788">
    <property type="entry name" value="HTH_metalloreg"/>
    <property type="match status" value="1"/>
</dbReference>
<evidence type="ECO:0000256" key="1">
    <source>
        <dbReference type="ARBA" id="ARBA00023015"/>
    </source>
</evidence>
<dbReference type="RefSeq" id="WP_166405070.1">
    <property type="nucleotide sequence ID" value="NZ_BEXT01000001.1"/>
</dbReference>
<proteinExistence type="predicted"/>
<dbReference type="PROSITE" id="PS50987">
    <property type="entry name" value="HTH_ARSR_2"/>
    <property type="match status" value="1"/>
</dbReference>
<protein>
    <submittedName>
        <fullName evidence="5">ArsR family transcriptional regulator</fullName>
    </submittedName>
</protein>
<keyword evidence="2" id="KW-0238">DNA-binding</keyword>
<dbReference type="SMART" id="SM00418">
    <property type="entry name" value="HTH_ARSR"/>
    <property type="match status" value="1"/>
</dbReference>
<dbReference type="InterPro" id="IPR036390">
    <property type="entry name" value="WH_DNA-bd_sf"/>
</dbReference>
<evidence type="ECO:0000256" key="2">
    <source>
        <dbReference type="ARBA" id="ARBA00023125"/>
    </source>
</evidence>
<accession>A0A401FXC6</accession>
<dbReference type="SUPFAM" id="SSF46785">
    <property type="entry name" value="Winged helix' DNA-binding domain"/>
    <property type="match status" value="1"/>
</dbReference>